<dbReference type="PANTHER" id="PTHR35205:SF1">
    <property type="entry name" value="ZU5 DOMAIN-CONTAINING PROTEIN"/>
    <property type="match status" value="1"/>
</dbReference>
<evidence type="ECO:0000313" key="3">
    <source>
        <dbReference type="Proteomes" id="UP001221757"/>
    </source>
</evidence>
<dbReference type="Pfam" id="PF25000">
    <property type="entry name" value="DUF7779"/>
    <property type="match status" value="1"/>
</dbReference>
<dbReference type="EMBL" id="JARKIE010000251">
    <property type="protein sequence ID" value="KAJ7661202.1"/>
    <property type="molecule type" value="Genomic_DNA"/>
</dbReference>
<dbReference type="Proteomes" id="UP001221757">
    <property type="component" value="Unassembled WGS sequence"/>
</dbReference>
<dbReference type="SUPFAM" id="SSF52540">
    <property type="entry name" value="P-loop containing nucleoside triphosphate hydrolases"/>
    <property type="match status" value="1"/>
</dbReference>
<name>A0AAD7CSW4_MYCRO</name>
<gene>
    <name evidence="2" type="ORF">B0H17DRAFT_1144721</name>
</gene>
<comment type="caution">
    <text evidence="2">The sequence shown here is derived from an EMBL/GenBank/DDBJ whole genome shotgun (WGS) entry which is preliminary data.</text>
</comment>
<evidence type="ECO:0000259" key="1">
    <source>
        <dbReference type="Pfam" id="PF25000"/>
    </source>
</evidence>
<dbReference type="GO" id="GO:0016787">
    <property type="term" value="F:hydrolase activity"/>
    <property type="evidence" value="ECO:0007669"/>
    <property type="project" value="UniProtKB-KW"/>
</dbReference>
<dbReference type="CDD" id="cd21037">
    <property type="entry name" value="MLKL_NTD"/>
    <property type="match status" value="1"/>
</dbReference>
<accession>A0AAD7CSW4</accession>
<dbReference type="AlphaFoldDB" id="A0AAD7CSW4"/>
<organism evidence="2 3">
    <name type="scientific">Mycena rosella</name>
    <name type="common">Pink bonnet</name>
    <name type="synonym">Agaricus rosellus</name>
    <dbReference type="NCBI Taxonomy" id="1033263"/>
    <lineage>
        <taxon>Eukaryota</taxon>
        <taxon>Fungi</taxon>
        <taxon>Dikarya</taxon>
        <taxon>Basidiomycota</taxon>
        <taxon>Agaricomycotina</taxon>
        <taxon>Agaricomycetes</taxon>
        <taxon>Agaricomycetidae</taxon>
        <taxon>Agaricales</taxon>
        <taxon>Marasmiineae</taxon>
        <taxon>Mycenaceae</taxon>
        <taxon>Mycena</taxon>
    </lineage>
</organism>
<sequence length="623" mass="69260">MATARWDSRRRAMKTAPAHGIVFGNPWFNCKGAQKPVNPLFCRSSAGRGTAAGMTFDSEMITASTIMDTRAVNNCPKALCLCDPRHTSPSPTMATSQNAAVAAAAPNPLTQTRGRIFRALKSSSQSKSDWLAFSLTTAKGVAAAAECIPFPYVKGAFGTVVVILETVEKVKKNRDDLKELCGNIMDIVQIIQDQLSSHVDTAAVKFKQLCEDLEGFAKHLESGAAIANRATRHRSRFKEVMKLGSTADEISAHRTKIQELRSNFMTSGLLPTQVTQSITKCPPPSRIFHGRQIILDKMHQFFEVDLGKQHIFLLHGLGGSGKTQTALKFIQESSSHTLETIDTGLKNIAATKNVGSTADDALQWLSSQPSEWMLLFDNADDPSIDLHRFFPPCTHGNILITSRNPGLRVYAGSHSLVSDMEELDAVELLLKSASEDITACNKVIAAEIVKALWHLPLAIIQAGAFISKSGVLDKYLDLYKENQAKLLREKPTQSHADYAWTVYTTWQISFDQLSQPAKTLLQLWSFLHHEGITEDLFSQAATYKTEWYPHGPSDKELQEPLEFLSQFLGPDHVWDPLRFIEITKEIRSYSLVNFDPDKKSFSVHPLWGWQLRAFQDKACSWLV</sequence>
<dbReference type="InterPro" id="IPR056681">
    <property type="entry name" value="DUF7779"/>
</dbReference>
<keyword evidence="3" id="KW-1185">Reference proteome</keyword>
<protein>
    <submittedName>
        <fullName evidence="2">P-loop containing nucleoside triphosphate hydrolase protein</fullName>
    </submittedName>
</protein>
<dbReference type="Gene3D" id="3.40.50.300">
    <property type="entry name" value="P-loop containing nucleotide triphosphate hydrolases"/>
    <property type="match status" value="1"/>
</dbReference>
<evidence type="ECO:0000313" key="2">
    <source>
        <dbReference type="EMBL" id="KAJ7661202.1"/>
    </source>
</evidence>
<feature type="domain" description="DUF7779" evidence="1">
    <location>
        <begin position="509"/>
        <end position="606"/>
    </location>
</feature>
<dbReference type="PANTHER" id="PTHR35205">
    <property type="entry name" value="NB-ARC AND TPR DOMAIN PROTEIN"/>
    <property type="match status" value="1"/>
</dbReference>
<proteinExistence type="predicted"/>
<keyword evidence="2" id="KW-0378">Hydrolase</keyword>
<dbReference type="InterPro" id="IPR059179">
    <property type="entry name" value="MLKL-like_MCAfunc"/>
</dbReference>
<reference evidence="2" key="1">
    <citation type="submission" date="2023-03" db="EMBL/GenBank/DDBJ databases">
        <title>Massive genome expansion in bonnet fungi (Mycena s.s.) driven by repeated elements and novel gene families across ecological guilds.</title>
        <authorList>
            <consortium name="Lawrence Berkeley National Laboratory"/>
            <person name="Harder C.B."/>
            <person name="Miyauchi S."/>
            <person name="Viragh M."/>
            <person name="Kuo A."/>
            <person name="Thoen E."/>
            <person name="Andreopoulos B."/>
            <person name="Lu D."/>
            <person name="Skrede I."/>
            <person name="Drula E."/>
            <person name="Henrissat B."/>
            <person name="Morin E."/>
            <person name="Kohler A."/>
            <person name="Barry K."/>
            <person name="LaButti K."/>
            <person name="Morin E."/>
            <person name="Salamov A."/>
            <person name="Lipzen A."/>
            <person name="Mereny Z."/>
            <person name="Hegedus B."/>
            <person name="Baldrian P."/>
            <person name="Stursova M."/>
            <person name="Weitz H."/>
            <person name="Taylor A."/>
            <person name="Grigoriev I.V."/>
            <person name="Nagy L.G."/>
            <person name="Martin F."/>
            <person name="Kauserud H."/>
        </authorList>
    </citation>
    <scope>NUCLEOTIDE SEQUENCE</scope>
    <source>
        <strain evidence="2">CBHHK067</strain>
    </source>
</reference>
<dbReference type="InterPro" id="IPR027417">
    <property type="entry name" value="P-loop_NTPase"/>
</dbReference>